<gene>
    <name evidence="16" type="ORF">B9O19_01821</name>
</gene>
<dbReference type="InterPro" id="IPR045229">
    <property type="entry name" value="TPP_enz"/>
</dbReference>
<comment type="cofactor">
    <cofactor evidence="12">
        <name>thiamine diphosphate</name>
        <dbReference type="ChEBI" id="CHEBI:58937"/>
    </cofactor>
    <text evidence="12">Binds 1 thiamine pyrophosphate per subunit.</text>
</comment>
<keyword evidence="10 12" id="KW-0100">Branched-chain amino acid biosynthesis</keyword>
<dbReference type="InterPro" id="IPR039368">
    <property type="entry name" value="AHAS_TPP"/>
</dbReference>
<dbReference type="Gene3D" id="3.40.50.1220">
    <property type="entry name" value="TPP-binding domain"/>
    <property type="match status" value="1"/>
</dbReference>
<dbReference type="InterPro" id="IPR012000">
    <property type="entry name" value="Thiamin_PyroP_enz_cen_dom"/>
</dbReference>
<sequence>MMKNGADIVMECLLEQGVDTVFGYPGGTILNVYDAFYKYSHKIKHILTAHEQGAAHAADGYARSTGRTGVCFATSGPGATNLVTGIATAYMDSIPLIAVTCNVATNWLGKDTFQEVDIVGVTMPITKHNFLVKKASDIAPTFRKAFRIAASGRPGPVLIDITKDATAELADYEKKIPEKVDNYKIDSEVCDFERAIKLIEEAERPLIYAGGGIISSAASRELCKFQEMLDAPVTLSLMGLGAFPASNEAFTGMIGMHGTKTTSLAIKNCDLLIAIGARFSDRVICDPGTFARNAKVLHIDVDSAEIDKNIKTDAYIIGDAKAVLDELNKGLSKQKHPEWMKEIAEWKAEYPVKYKGSEKFSPEDIIKTIKSAVDEDTYLVTDVGQHQIWAAQFFDVDKPRHFVTSGGLGTMGFGLGAAIGTQVANPDSTVINITGDGCFHMNLQELSTAAKEELPVIDVVMNNNVLGMVRQWQRLFYDNRFSNTTLNKRTNYDKVAEGLGANAFTVSNVEELKEALSEALKSKDKPTVINCLINQDHTVLPMVPGGQSIEEPILEIKEDGGEV</sequence>
<dbReference type="Gene3D" id="3.40.50.970">
    <property type="match status" value="2"/>
</dbReference>
<keyword evidence="8 12" id="KW-0460">Magnesium</keyword>
<feature type="domain" description="Thiamine pyrophosphate enzyme TPP-binding" evidence="14">
    <location>
        <begin position="382"/>
        <end position="531"/>
    </location>
</feature>
<organism evidence="16 17">
    <name type="scientific">Monoglobus pectinilyticus</name>
    <dbReference type="NCBI Taxonomy" id="1981510"/>
    <lineage>
        <taxon>Bacteria</taxon>
        <taxon>Bacillati</taxon>
        <taxon>Bacillota</taxon>
        <taxon>Clostridia</taxon>
        <taxon>Monoglobales</taxon>
        <taxon>Monoglobaceae</taxon>
        <taxon>Monoglobus</taxon>
    </lineage>
</organism>
<dbReference type="InterPro" id="IPR012846">
    <property type="entry name" value="Acetolactate_synth_lsu"/>
</dbReference>
<evidence type="ECO:0000259" key="15">
    <source>
        <dbReference type="Pfam" id="PF02776"/>
    </source>
</evidence>
<dbReference type="UniPathway" id="UPA00047">
    <property type="reaction ID" value="UER00055"/>
</dbReference>
<dbReference type="NCBIfam" id="TIGR00118">
    <property type="entry name" value="acolac_lg"/>
    <property type="match status" value="1"/>
</dbReference>
<dbReference type="GO" id="GO:0050660">
    <property type="term" value="F:flavin adenine dinucleotide binding"/>
    <property type="evidence" value="ECO:0007669"/>
    <property type="project" value="InterPro"/>
</dbReference>
<evidence type="ECO:0000256" key="1">
    <source>
        <dbReference type="ARBA" id="ARBA00004974"/>
    </source>
</evidence>
<keyword evidence="6 12" id="KW-0808">Transferase</keyword>
<dbReference type="FunFam" id="3.40.50.970:FF:000007">
    <property type="entry name" value="Acetolactate synthase"/>
    <property type="match status" value="1"/>
</dbReference>
<dbReference type="UniPathway" id="UPA00049">
    <property type="reaction ID" value="UER00059"/>
</dbReference>
<evidence type="ECO:0000256" key="4">
    <source>
        <dbReference type="ARBA" id="ARBA00013145"/>
    </source>
</evidence>
<dbReference type="CDD" id="cd07035">
    <property type="entry name" value="TPP_PYR_POX_like"/>
    <property type="match status" value="1"/>
</dbReference>
<reference evidence="16 17" key="1">
    <citation type="submission" date="2017-04" db="EMBL/GenBank/DDBJ databases">
        <title>Monoglobus pectinilyticus 14 draft genome.</title>
        <authorList>
            <person name="Kim C."/>
            <person name="Rosendale D.I."/>
            <person name="Kelly W.J."/>
            <person name="Tannock G.W."/>
            <person name="Patchett M.L."/>
            <person name="Jordens J.Z."/>
        </authorList>
    </citation>
    <scope>NUCLEOTIDE SEQUENCE [LARGE SCALE GENOMIC DNA]</scope>
    <source>
        <strain evidence="16 17">14</strain>
    </source>
</reference>
<dbReference type="EC" id="2.2.1.6" evidence="4 12"/>
<evidence type="ECO:0000256" key="2">
    <source>
        <dbReference type="ARBA" id="ARBA00005025"/>
    </source>
</evidence>
<dbReference type="GO" id="GO:0003984">
    <property type="term" value="F:acetolactate synthase activity"/>
    <property type="evidence" value="ECO:0007669"/>
    <property type="project" value="UniProtKB-EC"/>
</dbReference>
<dbReference type="Pfam" id="PF02775">
    <property type="entry name" value="TPP_enzyme_C"/>
    <property type="match status" value="1"/>
</dbReference>
<dbReference type="GO" id="GO:0009097">
    <property type="term" value="P:isoleucine biosynthetic process"/>
    <property type="evidence" value="ECO:0007669"/>
    <property type="project" value="UniProtKB-UniPathway"/>
</dbReference>
<evidence type="ECO:0000256" key="7">
    <source>
        <dbReference type="ARBA" id="ARBA00022723"/>
    </source>
</evidence>
<dbReference type="PANTHER" id="PTHR18968">
    <property type="entry name" value="THIAMINE PYROPHOSPHATE ENZYMES"/>
    <property type="match status" value="1"/>
</dbReference>
<dbReference type="InterPro" id="IPR029061">
    <property type="entry name" value="THDP-binding"/>
</dbReference>
<dbReference type="KEGG" id="mpec:B9O19_01821"/>
<dbReference type="Proteomes" id="UP000235589">
    <property type="component" value="Chromosome"/>
</dbReference>
<evidence type="ECO:0000256" key="3">
    <source>
        <dbReference type="ARBA" id="ARBA00007812"/>
    </source>
</evidence>
<dbReference type="Pfam" id="PF02776">
    <property type="entry name" value="TPP_enzyme_N"/>
    <property type="match status" value="1"/>
</dbReference>
<evidence type="ECO:0000256" key="9">
    <source>
        <dbReference type="ARBA" id="ARBA00023052"/>
    </source>
</evidence>
<dbReference type="GO" id="GO:0009099">
    <property type="term" value="P:L-valine biosynthetic process"/>
    <property type="evidence" value="ECO:0007669"/>
    <property type="project" value="UniProtKB-UniPathway"/>
</dbReference>
<feature type="domain" description="Thiamine pyrophosphate enzyme central" evidence="13">
    <location>
        <begin position="193"/>
        <end position="327"/>
    </location>
</feature>
<dbReference type="GO" id="GO:0005948">
    <property type="term" value="C:acetolactate synthase complex"/>
    <property type="evidence" value="ECO:0007669"/>
    <property type="project" value="TreeGrafter"/>
</dbReference>
<evidence type="ECO:0000256" key="12">
    <source>
        <dbReference type="RuleBase" id="RU003591"/>
    </source>
</evidence>
<keyword evidence="9 12" id="KW-0786">Thiamine pyrophosphate</keyword>
<dbReference type="AlphaFoldDB" id="A0A2K9P420"/>
<feature type="domain" description="Thiamine pyrophosphate enzyme N-terminal TPP-binding" evidence="15">
    <location>
        <begin position="4"/>
        <end position="119"/>
    </location>
</feature>
<dbReference type="PANTHER" id="PTHR18968:SF13">
    <property type="entry name" value="ACETOLACTATE SYNTHASE CATALYTIC SUBUNIT, MITOCHONDRIAL"/>
    <property type="match status" value="1"/>
</dbReference>
<evidence type="ECO:0000256" key="8">
    <source>
        <dbReference type="ARBA" id="ARBA00022842"/>
    </source>
</evidence>
<comment type="similarity">
    <text evidence="3 12">Belongs to the TPP enzyme family.</text>
</comment>
<evidence type="ECO:0000256" key="10">
    <source>
        <dbReference type="ARBA" id="ARBA00023304"/>
    </source>
</evidence>
<dbReference type="GeneID" id="98063201"/>
<keyword evidence="7 12" id="KW-0479">Metal-binding</keyword>
<dbReference type="FunFam" id="3.40.50.1220:FF:000008">
    <property type="entry name" value="Acetolactate synthase"/>
    <property type="match status" value="1"/>
</dbReference>
<dbReference type="GO" id="GO:0000287">
    <property type="term" value="F:magnesium ion binding"/>
    <property type="evidence" value="ECO:0007669"/>
    <property type="project" value="UniProtKB-UniRule"/>
</dbReference>
<name>A0A2K9P420_9FIRM</name>
<dbReference type="InterPro" id="IPR000399">
    <property type="entry name" value="TPP-bd_CS"/>
</dbReference>
<comment type="pathway">
    <text evidence="1 12">Amino-acid biosynthesis; L-isoleucine biosynthesis; L-isoleucine from 2-oxobutanoate: step 1/4.</text>
</comment>
<dbReference type="Pfam" id="PF00205">
    <property type="entry name" value="TPP_enzyme_M"/>
    <property type="match status" value="1"/>
</dbReference>
<dbReference type="GO" id="GO:0030976">
    <property type="term" value="F:thiamine pyrophosphate binding"/>
    <property type="evidence" value="ECO:0007669"/>
    <property type="project" value="UniProtKB-UniRule"/>
</dbReference>
<evidence type="ECO:0000256" key="5">
    <source>
        <dbReference type="ARBA" id="ARBA00022605"/>
    </source>
</evidence>
<dbReference type="PROSITE" id="PS00187">
    <property type="entry name" value="TPP_ENZYMES"/>
    <property type="match status" value="1"/>
</dbReference>
<dbReference type="InterPro" id="IPR011766">
    <property type="entry name" value="TPP_enzyme_TPP-bd"/>
</dbReference>
<comment type="catalytic activity">
    <reaction evidence="11 12">
        <text>2 pyruvate + H(+) = (2S)-2-acetolactate + CO2</text>
        <dbReference type="Rhea" id="RHEA:25249"/>
        <dbReference type="ChEBI" id="CHEBI:15361"/>
        <dbReference type="ChEBI" id="CHEBI:15378"/>
        <dbReference type="ChEBI" id="CHEBI:16526"/>
        <dbReference type="ChEBI" id="CHEBI:58476"/>
        <dbReference type="EC" id="2.2.1.6"/>
    </reaction>
</comment>
<dbReference type="OrthoDB" id="4494979at2"/>
<dbReference type="SUPFAM" id="SSF52518">
    <property type="entry name" value="Thiamin diphosphate-binding fold (THDP-binding)"/>
    <property type="match status" value="2"/>
</dbReference>
<dbReference type="InterPro" id="IPR012001">
    <property type="entry name" value="Thiamin_PyroP_enz_TPP-bd_dom"/>
</dbReference>
<accession>A0A2K9P420</accession>
<evidence type="ECO:0000313" key="17">
    <source>
        <dbReference type="Proteomes" id="UP000235589"/>
    </source>
</evidence>
<evidence type="ECO:0000256" key="6">
    <source>
        <dbReference type="ARBA" id="ARBA00022679"/>
    </source>
</evidence>
<proteinExistence type="inferred from homology"/>
<comment type="cofactor">
    <cofactor evidence="12">
        <name>Mg(2+)</name>
        <dbReference type="ChEBI" id="CHEBI:18420"/>
    </cofactor>
    <text evidence="12">Binds 1 Mg(2+) ion per subunit.</text>
</comment>
<evidence type="ECO:0000259" key="14">
    <source>
        <dbReference type="Pfam" id="PF02775"/>
    </source>
</evidence>
<keyword evidence="17" id="KW-1185">Reference proteome</keyword>
<evidence type="ECO:0000313" key="16">
    <source>
        <dbReference type="EMBL" id="AUO19970.1"/>
    </source>
</evidence>
<protein>
    <recommendedName>
        <fullName evidence="4 12">Acetolactate synthase</fullName>
        <ecNumber evidence="4 12">2.2.1.6</ecNumber>
    </recommendedName>
</protein>
<dbReference type="RefSeq" id="WP_102366127.1">
    <property type="nucleotide sequence ID" value="NZ_CP020991.1"/>
</dbReference>
<evidence type="ECO:0000259" key="13">
    <source>
        <dbReference type="Pfam" id="PF00205"/>
    </source>
</evidence>
<dbReference type="SUPFAM" id="SSF52467">
    <property type="entry name" value="DHS-like NAD/FAD-binding domain"/>
    <property type="match status" value="1"/>
</dbReference>
<keyword evidence="5 12" id="KW-0028">Amino-acid biosynthesis</keyword>
<evidence type="ECO:0000256" key="11">
    <source>
        <dbReference type="ARBA" id="ARBA00048670"/>
    </source>
</evidence>
<dbReference type="InterPro" id="IPR029035">
    <property type="entry name" value="DHS-like_NAD/FAD-binding_dom"/>
</dbReference>
<dbReference type="CDD" id="cd02015">
    <property type="entry name" value="TPP_AHAS"/>
    <property type="match status" value="1"/>
</dbReference>
<dbReference type="EMBL" id="CP020991">
    <property type="protein sequence ID" value="AUO19970.1"/>
    <property type="molecule type" value="Genomic_DNA"/>
</dbReference>
<comment type="pathway">
    <text evidence="2 12">Amino-acid biosynthesis; L-valine biosynthesis; L-valine from pyruvate: step 1/4.</text>
</comment>